<protein>
    <submittedName>
        <fullName evidence="1">Uncharacterized protein</fullName>
    </submittedName>
</protein>
<accession>A0A345AUV2</accession>
<proteinExistence type="predicted"/>
<organism evidence="1 2">
    <name type="scientific">Acinetobacter phage vB_ApiM_fHyAci03</name>
    <dbReference type="NCBI Taxonomy" id="2269366"/>
    <lineage>
        <taxon>Viruses</taxon>
        <taxon>Duplodnaviria</taxon>
        <taxon>Heunggongvirae</taxon>
        <taxon>Uroviricota</taxon>
        <taxon>Caudoviricetes</taxon>
        <taxon>Pantevenvirales</taxon>
        <taxon>Straboviridae</taxon>
        <taxon>Twarogvirinae</taxon>
        <taxon>Lazarusvirus</taxon>
        <taxon>Lazarusvirus fhyacithree</taxon>
    </lineage>
</organism>
<name>A0A345AUV2_9CAUD</name>
<gene>
    <name evidence="1" type="ORF">Ac3_116</name>
</gene>
<keyword evidence="2" id="KW-1185">Reference proteome</keyword>
<sequence>MQTGMVFKLTDHFFNTSDDFLIHYPELSLGKSYRATCIRNLGEISGVVEMICVETSEKFNVHEVHRLPENEQPKAKWWAFITTSNPQEYEVLNADSSEA</sequence>
<evidence type="ECO:0000313" key="1">
    <source>
        <dbReference type="EMBL" id="AXF40685.1"/>
    </source>
</evidence>
<dbReference type="Proteomes" id="UP000255697">
    <property type="component" value="Segment"/>
</dbReference>
<evidence type="ECO:0000313" key="2">
    <source>
        <dbReference type="Proteomes" id="UP000255697"/>
    </source>
</evidence>
<reference evidence="2" key="1">
    <citation type="submission" date="2018-06" db="EMBL/GenBank/DDBJ databases">
        <title>Whole genome analysis of phage vB_ApiM_fHyAci03 infecting Acinetobacter pittii.</title>
        <authorList>
            <person name="Kiljunen S."/>
            <person name="Wicklund A."/>
            <person name="Skurnik M."/>
        </authorList>
    </citation>
    <scope>NUCLEOTIDE SEQUENCE [LARGE SCALE GENOMIC DNA]</scope>
</reference>
<dbReference type="EMBL" id="MH460829">
    <property type="protein sequence ID" value="AXF40685.1"/>
    <property type="molecule type" value="Genomic_DNA"/>
</dbReference>